<evidence type="ECO:0000259" key="1">
    <source>
        <dbReference type="PROSITE" id="PS50878"/>
    </source>
</evidence>
<dbReference type="PANTHER" id="PTHR33332">
    <property type="entry name" value="REVERSE TRANSCRIPTASE DOMAIN-CONTAINING PROTEIN"/>
    <property type="match status" value="1"/>
</dbReference>
<comment type="caution">
    <text evidence="2">The sequence shown here is derived from an EMBL/GenBank/DDBJ whole genome shotgun (WGS) entry which is preliminary data.</text>
</comment>
<reference evidence="2" key="1">
    <citation type="submission" date="2023-06" db="EMBL/GenBank/DDBJ databases">
        <title>Male Hemibagrus guttatus genome.</title>
        <authorList>
            <person name="Bian C."/>
        </authorList>
    </citation>
    <scope>NUCLEOTIDE SEQUENCE</scope>
    <source>
        <strain evidence="2">Male_cb2023</strain>
        <tissue evidence="2">Muscle</tissue>
    </source>
</reference>
<organism evidence="2 3">
    <name type="scientific">Hemibagrus guttatus</name>
    <dbReference type="NCBI Taxonomy" id="175788"/>
    <lineage>
        <taxon>Eukaryota</taxon>
        <taxon>Metazoa</taxon>
        <taxon>Chordata</taxon>
        <taxon>Craniata</taxon>
        <taxon>Vertebrata</taxon>
        <taxon>Euteleostomi</taxon>
        <taxon>Actinopterygii</taxon>
        <taxon>Neopterygii</taxon>
        <taxon>Teleostei</taxon>
        <taxon>Ostariophysi</taxon>
        <taxon>Siluriformes</taxon>
        <taxon>Bagridae</taxon>
        <taxon>Hemibagrus</taxon>
    </lineage>
</organism>
<dbReference type="Pfam" id="PF00078">
    <property type="entry name" value="RVT_1"/>
    <property type="match status" value="1"/>
</dbReference>
<dbReference type="SUPFAM" id="SSF56672">
    <property type="entry name" value="DNA/RNA polymerases"/>
    <property type="match status" value="1"/>
</dbReference>
<feature type="domain" description="Reverse transcriptase" evidence="1">
    <location>
        <begin position="19"/>
        <end position="275"/>
    </location>
</feature>
<dbReference type="EMBL" id="JAUCMX010000017">
    <property type="protein sequence ID" value="KAK3518762.1"/>
    <property type="molecule type" value="Genomic_DNA"/>
</dbReference>
<evidence type="ECO:0000313" key="3">
    <source>
        <dbReference type="Proteomes" id="UP001274896"/>
    </source>
</evidence>
<dbReference type="Proteomes" id="UP001274896">
    <property type="component" value="Unassembled WGS sequence"/>
</dbReference>
<keyword evidence="3" id="KW-1185">Reference proteome</keyword>
<protein>
    <recommendedName>
        <fullName evidence="1">Reverse transcriptase domain-containing protein</fullName>
    </recommendedName>
</protein>
<proteinExistence type="predicted"/>
<dbReference type="InterPro" id="IPR043502">
    <property type="entry name" value="DNA/RNA_pol_sf"/>
</dbReference>
<evidence type="ECO:0000313" key="2">
    <source>
        <dbReference type="EMBL" id="KAK3518762.1"/>
    </source>
</evidence>
<sequence>MLQTISPDLLPFITTVINGSLTSGHVPTAFKKARVIPILKNPALDPSDISNYRPVSLLSFLSKILERVVCNQLSDYLMQNNLHDPNQSGFKAAHSTETALLAVTEKLHAARSAKLSLVLILLDLSAAFDTVNHKTLLSNLRSLGICGTAWEWFASYLDGRSYQVTWKGLTSAPRRLSTGVPQGSVLGPLLFSLYTHSLGKVISSHGFSYHCYADDTQLIFSFPPSDTTASARISACLVDISSWMMAHQLKLNPSKTELLIIPSDPSPAQDLAISLSNSMISPTASARNLGVTMDNQLSFSSHVTNVTHSCRFLLYNIRRIRPFLSTQATQVLVQSLVISRLDYCNSLLAGLPLNAIHPLQMIQNAAARLVFNLPKFSHTTPLLRSLHWLPVAARIRFKTLMLAYKAKNGPAPSYLKALITPRTAPRSLRSTSTARLVPPSLREKGKNINVMPPSITCDVT</sequence>
<dbReference type="PROSITE" id="PS50878">
    <property type="entry name" value="RT_POL"/>
    <property type="match status" value="1"/>
</dbReference>
<dbReference type="InterPro" id="IPR000477">
    <property type="entry name" value="RT_dom"/>
</dbReference>
<gene>
    <name evidence="2" type="ORF">QTP70_012088</name>
</gene>
<dbReference type="CDD" id="cd01650">
    <property type="entry name" value="RT_nLTR_like"/>
    <property type="match status" value="1"/>
</dbReference>
<accession>A0AAE0QDR3</accession>
<dbReference type="AlphaFoldDB" id="A0AAE0QDR3"/>
<name>A0AAE0QDR3_9TELE</name>